<evidence type="ECO:0000256" key="1">
    <source>
        <dbReference type="SAM" id="MobiDB-lite"/>
    </source>
</evidence>
<dbReference type="OMA" id="FWMPSQL"/>
<dbReference type="GeneID" id="110983084"/>
<dbReference type="PANTHER" id="PTHR13518:SF1">
    <property type="entry name" value="C2ORF42 HOMOLOG"/>
    <property type="match status" value="1"/>
</dbReference>
<feature type="domain" description="Putative treble-clef zinc-finger" evidence="2">
    <location>
        <begin position="19"/>
        <end position="57"/>
    </location>
</feature>
<dbReference type="OrthoDB" id="6506929at2759"/>
<evidence type="ECO:0000259" key="2">
    <source>
        <dbReference type="Pfam" id="PF14952"/>
    </source>
</evidence>
<feature type="region of interest" description="Disordered" evidence="1">
    <location>
        <begin position="334"/>
        <end position="364"/>
    </location>
</feature>
<evidence type="ECO:0000313" key="3">
    <source>
        <dbReference type="Proteomes" id="UP000694845"/>
    </source>
</evidence>
<organism evidence="3 4">
    <name type="scientific">Acanthaster planci</name>
    <name type="common">Crown-of-thorns starfish</name>
    <dbReference type="NCBI Taxonomy" id="133434"/>
    <lineage>
        <taxon>Eukaryota</taxon>
        <taxon>Metazoa</taxon>
        <taxon>Echinodermata</taxon>
        <taxon>Eleutherozoa</taxon>
        <taxon>Asterozoa</taxon>
        <taxon>Asteroidea</taxon>
        <taxon>Valvatacea</taxon>
        <taxon>Valvatida</taxon>
        <taxon>Acanthasteridae</taxon>
        <taxon>Acanthaster</taxon>
    </lineage>
</organism>
<evidence type="ECO:0000313" key="4">
    <source>
        <dbReference type="RefSeq" id="XP_022097703.1"/>
    </source>
</evidence>
<name>A0A8B7YWK7_ACAPL</name>
<feature type="compositionally biased region" description="Polar residues" evidence="1">
    <location>
        <begin position="568"/>
        <end position="578"/>
    </location>
</feature>
<dbReference type="AlphaFoldDB" id="A0A8B7YWK7"/>
<keyword evidence="3" id="KW-1185">Reference proteome</keyword>
<protein>
    <submittedName>
        <fullName evidence="4">Uncharacterized protein C2orf42-like</fullName>
    </submittedName>
</protein>
<accession>A0A8B7YWK7</accession>
<reference evidence="4" key="1">
    <citation type="submission" date="2025-08" db="UniProtKB">
        <authorList>
            <consortium name="RefSeq"/>
        </authorList>
    </citation>
    <scope>IDENTIFICATION</scope>
</reference>
<dbReference type="InterPro" id="IPR029269">
    <property type="entry name" value="Zf-tcix"/>
</dbReference>
<gene>
    <name evidence="4" type="primary">LOC110983084</name>
</gene>
<dbReference type="Proteomes" id="UP000694845">
    <property type="component" value="Unplaced"/>
</dbReference>
<dbReference type="PANTHER" id="PTHR13518">
    <property type="entry name" value="PUTATIVE TREBLE-CLEF ZINC-FINGER C2ORF42 FAMILY MEMBER"/>
    <property type="match status" value="1"/>
</dbReference>
<feature type="region of interest" description="Disordered" evidence="1">
    <location>
        <begin position="555"/>
        <end position="578"/>
    </location>
</feature>
<dbReference type="Pfam" id="PF14952">
    <property type="entry name" value="zf-tcix"/>
    <property type="match status" value="1"/>
</dbReference>
<sequence>MAVADKDKTNVKTKELLKDLGKPTLRGVKKCPNCGFYNGIRGLSCKNKACNMVLRGAGRKKGHSADAVKIITGSTVQVFSVRLRDRGPDYRGFVELPLHPLMDLQGQVLQGARCYVDLCQKPTDATATAATATPAGAEVLNCNHIRLALESETEAVPLTLKNSVLNGLPVSNEIKQAIWLLATETTGPLVQRVSKNVMVVKCKAQPKNLLGFLHFSFSESQRKNGTIEHKFQCSCRHFRNFRASPGEELQRRCVHFYACICAFASDDALAKEFEFFINLDSVVSTTTMAVISEPVQLDQVITEENNPNLLVKIQRKDDMLAQASSALLTLQESAASPAKKQATKRNQPTPATTPNKALPQPQDGENVSVSFVKWLASVTERINQTMHYQFDGHPEPLVFHVPQVFFDLLQQRIAFGGKKKRLPNATTAFIRKDALPLGTFSKYMWHLTNILQVKQIFDTEEVPLEVTRSFVENSNGTFSLNPSPARLEQDPSTYRKINGQVPIKPFELKTYLKVGHTTPDMTEPTPFIIEWIPDILPITHIGELRIKFEYGHQRNGHVEKRPPGMKTSMGQQTTITIL</sequence>
<dbReference type="GO" id="GO:0005634">
    <property type="term" value="C:nucleus"/>
    <property type="evidence" value="ECO:0007669"/>
    <property type="project" value="TreeGrafter"/>
</dbReference>
<dbReference type="CTD" id="54980"/>
<proteinExistence type="predicted"/>
<feature type="compositionally biased region" description="Polar residues" evidence="1">
    <location>
        <begin position="344"/>
        <end position="355"/>
    </location>
</feature>
<dbReference type="InterPro" id="IPR026049">
    <property type="entry name" value="C2orf42"/>
</dbReference>
<dbReference type="KEGG" id="aplc:110983084"/>
<dbReference type="RefSeq" id="XP_022097703.1">
    <property type="nucleotide sequence ID" value="XM_022242011.1"/>
</dbReference>